<dbReference type="SUPFAM" id="SSF47598">
    <property type="entry name" value="Ribbon-helix-helix"/>
    <property type="match status" value="1"/>
</dbReference>
<dbReference type="CDD" id="cd22231">
    <property type="entry name" value="RHH_NikR_HicB-like"/>
    <property type="match status" value="1"/>
</dbReference>
<reference evidence="1 2" key="1">
    <citation type="submission" date="2020-07" db="EMBL/GenBank/DDBJ databases">
        <title>Exploring microbial biodiversity for novel pathways involved in the catabolism of aromatic compounds derived from lignin.</title>
        <authorList>
            <person name="Elkins J."/>
        </authorList>
    </citation>
    <scope>NUCLEOTIDE SEQUENCE [LARGE SCALE GENOMIC DNA]</scope>
    <source>
        <strain evidence="1 2">H2C3B</strain>
    </source>
</reference>
<dbReference type="GO" id="GO:0006355">
    <property type="term" value="P:regulation of DNA-templated transcription"/>
    <property type="evidence" value="ECO:0007669"/>
    <property type="project" value="InterPro"/>
</dbReference>
<dbReference type="Pfam" id="PF17723">
    <property type="entry name" value="RHH_8"/>
    <property type="match status" value="1"/>
</dbReference>
<protein>
    <submittedName>
        <fullName evidence="1">Arc/MetJ-type ribon-helix-helix transcriptional regulator</fullName>
    </submittedName>
</protein>
<proteinExistence type="predicted"/>
<accession>A0A7Z0B3F7</accession>
<sequence length="148" mass="15862">MPKLNLVDTSRPKGGETEKITINLGPVDLGQIDLLVEEGFYSNRTDLIRTAIRNQLAVHAQVVTETVTRRAMVLGLQHFSRRDLEAAQAAHEQFDIHVLGLASIAADVPPELAAATIASVVVLGAFHASPAVKAALAGPHQLGELFDR</sequence>
<dbReference type="InterPro" id="IPR010985">
    <property type="entry name" value="Ribbon_hlx_hlx"/>
</dbReference>
<evidence type="ECO:0000313" key="1">
    <source>
        <dbReference type="EMBL" id="NYH19023.1"/>
    </source>
</evidence>
<dbReference type="AlphaFoldDB" id="A0A7Z0B3F7"/>
<name>A0A7Z0B3F7_9BURK</name>
<dbReference type="Proteomes" id="UP000572540">
    <property type="component" value="Unassembled WGS sequence"/>
</dbReference>
<dbReference type="PANTHER" id="PTHR36215">
    <property type="entry name" value="BLL4998 PROTEIN"/>
    <property type="match status" value="1"/>
</dbReference>
<dbReference type="InterPro" id="IPR041088">
    <property type="entry name" value="RHH_8"/>
</dbReference>
<gene>
    <name evidence="1" type="ORF">GGD41_006251</name>
</gene>
<dbReference type="InterPro" id="IPR013321">
    <property type="entry name" value="Arc_rbn_hlx_hlx"/>
</dbReference>
<dbReference type="PANTHER" id="PTHR36215:SF1">
    <property type="entry name" value="BLL4998 PROTEIN"/>
    <property type="match status" value="1"/>
</dbReference>
<dbReference type="Gene3D" id="1.10.1220.10">
    <property type="entry name" value="Met repressor-like"/>
    <property type="match status" value="1"/>
</dbReference>
<evidence type="ECO:0000313" key="2">
    <source>
        <dbReference type="Proteomes" id="UP000572540"/>
    </source>
</evidence>
<organism evidence="1 2">
    <name type="scientific">Paraburkholderia bryophila</name>
    <dbReference type="NCBI Taxonomy" id="420952"/>
    <lineage>
        <taxon>Bacteria</taxon>
        <taxon>Pseudomonadati</taxon>
        <taxon>Pseudomonadota</taxon>
        <taxon>Betaproteobacteria</taxon>
        <taxon>Burkholderiales</taxon>
        <taxon>Burkholderiaceae</taxon>
        <taxon>Paraburkholderia</taxon>
    </lineage>
</organism>
<comment type="caution">
    <text evidence="1">The sequence shown here is derived from an EMBL/GenBank/DDBJ whole genome shotgun (WGS) entry which is preliminary data.</text>
</comment>
<dbReference type="RefSeq" id="WP_179759528.1">
    <property type="nucleotide sequence ID" value="NZ_JACCAU010000001.1"/>
</dbReference>
<dbReference type="EMBL" id="JACCAU010000001">
    <property type="protein sequence ID" value="NYH19023.1"/>
    <property type="molecule type" value="Genomic_DNA"/>
</dbReference>